<proteinExistence type="predicted"/>
<dbReference type="Proteomes" id="UP000187185">
    <property type="component" value="Chromosome"/>
</dbReference>
<dbReference type="AlphaFoldDB" id="A0A1P8UCL8"/>
<accession>A0A1P8UCL8</accession>
<name>A0A1P8UCL8_9MICO</name>
<sequence>MLPLSDLATVDPVAHAVAIAKYDDTPERRRLRNTRIPLVDPLWTEVVFLSPVHPHAIWRAWREITGRERATWEFWAIKANVLPSGSVWLDRTLTQTGESIDPREVSPFDRARYQTMTATTSANRAWLEQLAASGHSGAWFQGIPHVLDPTAVPLAAAEVVDWRDAP</sequence>
<reference evidence="1 2" key="1">
    <citation type="submission" date="2016-12" db="EMBL/GenBank/DDBJ databases">
        <title>Complete genome sequence of Microbacterium aurum KACC 15219.</title>
        <authorList>
            <person name="Jung Y."/>
            <person name="Shin J.-H."/>
            <person name="Lee Y.-J."/>
            <person name="Yi H."/>
            <person name="Bahn Y.-S."/>
            <person name="Kim J.F."/>
            <person name="Lee D.-W."/>
        </authorList>
    </citation>
    <scope>NUCLEOTIDE SEQUENCE [LARGE SCALE GENOMIC DNA]</scope>
    <source>
        <strain evidence="1 2">KACC 15219</strain>
    </source>
</reference>
<evidence type="ECO:0000313" key="1">
    <source>
        <dbReference type="EMBL" id="APZ35832.1"/>
    </source>
</evidence>
<dbReference type="OrthoDB" id="5295961at2"/>
<gene>
    <name evidence="1" type="ORF">BOH66_08740</name>
</gene>
<protein>
    <submittedName>
        <fullName evidence="1">Uncharacterized protein</fullName>
    </submittedName>
</protein>
<keyword evidence="2" id="KW-1185">Reference proteome</keyword>
<dbReference type="KEGG" id="maur:BOH66_08740"/>
<dbReference type="EMBL" id="CP018762">
    <property type="protein sequence ID" value="APZ35832.1"/>
    <property type="molecule type" value="Genomic_DNA"/>
</dbReference>
<evidence type="ECO:0000313" key="2">
    <source>
        <dbReference type="Proteomes" id="UP000187185"/>
    </source>
</evidence>
<organism evidence="1 2">
    <name type="scientific">Microbacterium aurum</name>
    <dbReference type="NCBI Taxonomy" id="36805"/>
    <lineage>
        <taxon>Bacteria</taxon>
        <taxon>Bacillati</taxon>
        <taxon>Actinomycetota</taxon>
        <taxon>Actinomycetes</taxon>
        <taxon>Micrococcales</taxon>
        <taxon>Microbacteriaceae</taxon>
        <taxon>Microbacterium</taxon>
    </lineage>
</organism>